<dbReference type="InterPro" id="IPR023210">
    <property type="entry name" value="NADP_OxRdtase_dom"/>
</dbReference>
<dbReference type="PROSITE" id="PS00063">
    <property type="entry name" value="ALDOKETO_REDUCTASE_3"/>
    <property type="match status" value="1"/>
</dbReference>
<evidence type="ECO:0000256" key="4">
    <source>
        <dbReference type="PIRSR" id="PIRSR000097-1"/>
    </source>
</evidence>
<dbReference type="InterPro" id="IPR018170">
    <property type="entry name" value="Aldo/ket_reductase_CS"/>
</dbReference>
<feature type="site" description="Lowers pKa of active site Tyr" evidence="6">
    <location>
        <position position="77"/>
    </location>
</feature>
<keyword evidence="9" id="KW-1185">Reference proteome</keyword>
<dbReference type="OrthoDB" id="6422552at2759"/>
<dbReference type="EMBL" id="OC925794">
    <property type="protein sequence ID" value="CAD7656346.1"/>
    <property type="molecule type" value="Genomic_DNA"/>
</dbReference>
<accession>A0A7R9MAC7</accession>
<feature type="active site" description="Proton donor" evidence="4">
    <location>
        <position position="48"/>
    </location>
</feature>
<keyword evidence="3" id="KW-0560">Oxidoreductase</keyword>
<evidence type="ECO:0000256" key="6">
    <source>
        <dbReference type="PIRSR" id="PIRSR000097-3"/>
    </source>
</evidence>
<dbReference type="GO" id="GO:0016616">
    <property type="term" value="F:oxidoreductase activity, acting on the CH-OH group of donors, NAD or NADP as acceptor"/>
    <property type="evidence" value="ECO:0007669"/>
    <property type="project" value="UniProtKB-ARBA"/>
</dbReference>
<protein>
    <recommendedName>
        <fullName evidence="7">NADP-dependent oxidoreductase domain-containing protein</fullName>
    </recommendedName>
</protein>
<dbReference type="PANTHER" id="PTHR43827">
    <property type="entry name" value="2,5-DIKETO-D-GLUCONIC ACID REDUCTASE"/>
    <property type="match status" value="1"/>
</dbReference>
<reference evidence="8" key="1">
    <citation type="submission" date="2020-11" db="EMBL/GenBank/DDBJ databases">
        <authorList>
            <person name="Tran Van P."/>
        </authorList>
    </citation>
    <scope>NUCLEOTIDE SEQUENCE</scope>
</reference>
<comment type="similarity">
    <text evidence="1">Belongs to the aldo/keto reductase family.</text>
</comment>
<dbReference type="SUPFAM" id="SSF51430">
    <property type="entry name" value="NAD(P)-linked oxidoreductase"/>
    <property type="match status" value="1"/>
</dbReference>
<evidence type="ECO:0000256" key="2">
    <source>
        <dbReference type="ARBA" id="ARBA00022857"/>
    </source>
</evidence>
<dbReference type="PRINTS" id="PR00069">
    <property type="entry name" value="ALDKETRDTASE"/>
</dbReference>
<gene>
    <name evidence="8" type="ORF">ONB1V03_LOCUS12983</name>
</gene>
<dbReference type="PIRSF" id="PIRSF000097">
    <property type="entry name" value="AKR"/>
    <property type="match status" value="1"/>
</dbReference>
<dbReference type="PROSITE" id="PS00798">
    <property type="entry name" value="ALDOKETO_REDUCTASE_1"/>
    <property type="match status" value="1"/>
</dbReference>
<dbReference type="InterPro" id="IPR020471">
    <property type="entry name" value="AKR"/>
</dbReference>
<keyword evidence="2" id="KW-0521">NADP</keyword>
<dbReference type="Pfam" id="PF00248">
    <property type="entry name" value="Aldo_ket_red"/>
    <property type="match status" value="1"/>
</dbReference>
<dbReference type="AlphaFoldDB" id="A0A7R9MAC7"/>
<dbReference type="FunFam" id="3.20.20.100:FF:000002">
    <property type="entry name" value="2,5-diketo-D-gluconic acid reductase A"/>
    <property type="match status" value="1"/>
</dbReference>
<evidence type="ECO:0000259" key="7">
    <source>
        <dbReference type="Pfam" id="PF00248"/>
    </source>
</evidence>
<proteinExistence type="inferred from homology"/>
<evidence type="ECO:0000256" key="3">
    <source>
        <dbReference type="ARBA" id="ARBA00023002"/>
    </source>
</evidence>
<evidence type="ECO:0000313" key="9">
    <source>
        <dbReference type="Proteomes" id="UP000728032"/>
    </source>
</evidence>
<feature type="binding site" evidence="5">
    <location>
        <position position="110"/>
    </location>
    <ligand>
        <name>substrate</name>
    </ligand>
</feature>
<name>A0A7R9MAC7_9ACAR</name>
<sequence>MSAKVPTIRLNDGNLCPVVGFGTYETKKADILTAIEAGYRHFDGADFYGNEQEVGAALREAIAAGKVRREELFVVSKVWPNWTGKGRPTLSVKRTLKNLGLDYVDLLLIHWPTPFKQVDDDYHPGAADGQVLFDESIELYDIWREFEDIKSAGLTKSIGVSNFNSQQIQELIDNSKTVPAVLQVESHPYFNNDRLRRWCQEKGVRMTAYSPLASTGPNLNQSLPKPIDLPLFKELANKYGVSAAAIIFRWQTQRGVIVIPKSSTKERIQSNINIFHFVLTADELLAIDGIDNNYRCHPWNHWGISKHKRYPFGIPF</sequence>
<dbReference type="PANTHER" id="PTHR43827:SF3">
    <property type="entry name" value="NADP-DEPENDENT OXIDOREDUCTASE DOMAIN-CONTAINING PROTEIN"/>
    <property type="match status" value="1"/>
</dbReference>
<feature type="domain" description="NADP-dependent oxidoreductase" evidence="7">
    <location>
        <begin position="24"/>
        <end position="291"/>
    </location>
</feature>
<evidence type="ECO:0000256" key="1">
    <source>
        <dbReference type="ARBA" id="ARBA00007905"/>
    </source>
</evidence>
<organism evidence="8">
    <name type="scientific">Oppiella nova</name>
    <dbReference type="NCBI Taxonomy" id="334625"/>
    <lineage>
        <taxon>Eukaryota</taxon>
        <taxon>Metazoa</taxon>
        <taxon>Ecdysozoa</taxon>
        <taxon>Arthropoda</taxon>
        <taxon>Chelicerata</taxon>
        <taxon>Arachnida</taxon>
        <taxon>Acari</taxon>
        <taxon>Acariformes</taxon>
        <taxon>Sarcoptiformes</taxon>
        <taxon>Oribatida</taxon>
        <taxon>Brachypylina</taxon>
        <taxon>Oppioidea</taxon>
        <taxon>Oppiidae</taxon>
        <taxon>Oppiella</taxon>
    </lineage>
</organism>
<dbReference type="InterPro" id="IPR036812">
    <property type="entry name" value="NAD(P)_OxRdtase_dom_sf"/>
</dbReference>
<evidence type="ECO:0000256" key="5">
    <source>
        <dbReference type="PIRSR" id="PIRSR000097-2"/>
    </source>
</evidence>
<dbReference type="PROSITE" id="PS00062">
    <property type="entry name" value="ALDOKETO_REDUCTASE_2"/>
    <property type="match status" value="1"/>
</dbReference>
<dbReference type="Gene3D" id="3.20.20.100">
    <property type="entry name" value="NADP-dependent oxidoreductase domain"/>
    <property type="match status" value="1"/>
</dbReference>
<evidence type="ECO:0000313" key="8">
    <source>
        <dbReference type="EMBL" id="CAD7656346.1"/>
    </source>
</evidence>
<dbReference type="Proteomes" id="UP000728032">
    <property type="component" value="Unassembled WGS sequence"/>
</dbReference>
<dbReference type="EMBL" id="CAJPVJ010010969">
    <property type="protein sequence ID" value="CAG2173533.1"/>
    <property type="molecule type" value="Genomic_DNA"/>
</dbReference>